<dbReference type="EMBL" id="JRES01001270">
    <property type="protein sequence ID" value="KNC24052.1"/>
    <property type="molecule type" value="Genomic_DNA"/>
</dbReference>
<accession>A0A0L0BVI5</accession>
<protein>
    <submittedName>
        <fullName evidence="1">Uncharacterized protein</fullName>
    </submittedName>
</protein>
<keyword evidence="2" id="KW-1185">Reference proteome</keyword>
<dbReference type="Proteomes" id="UP000037069">
    <property type="component" value="Unassembled WGS sequence"/>
</dbReference>
<dbReference type="Gene3D" id="3.90.70.120">
    <property type="match status" value="1"/>
</dbReference>
<sequence>MPGIHCQDKLNKLLKLSMVPVPCQECQLNADGCLRSESIEWLWDLKDKIPIWSRLNEINTCGFKRKLPMSMTKNFDIEIKNRLWSLWSRKRKHKVKNRKSKSSNKSYMAASVIALCTAKVIRLNIWNSQLMDCIYENGRKFYKESLKKSLCSSSEFQLENLNTNCSMEGIQFHVCLKTVQQGRLYSIPLKCQPNLAYALIQFFSSYQYGLLECNNRILSLGFIDGPSGGYFMYDAQSKDNPLFPKDISGTYLLRTNHLQVLLYCLIISLNVSYINAPFCLHHLKINVIQPQLPKLERDPSKRSLLKCKRILPTEFWKTPSIPTLKSVSSQTNSKVNTIKCATADTTELIESNRIYRRKFHNISKHEEENGLIKSLVDADRQSSENLKIKNDFVRMICSATKVNLTPAEENQSKKKDFVYNLLDILVLGPDACLKLNDI</sequence>
<dbReference type="PANTHER" id="PTHR40552:SF6">
    <property type="entry name" value="FI09606P-RELATED"/>
    <property type="match status" value="1"/>
</dbReference>
<dbReference type="STRING" id="7375.A0A0L0BVI5"/>
<comment type="caution">
    <text evidence="1">The sequence shown here is derived from an EMBL/GenBank/DDBJ whole genome shotgun (WGS) entry which is preliminary data.</text>
</comment>
<proteinExistence type="predicted"/>
<organism evidence="1 2">
    <name type="scientific">Lucilia cuprina</name>
    <name type="common">Green bottle fly</name>
    <name type="synonym">Australian sheep blowfly</name>
    <dbReference type="NCBI Taxonomy" id="7375"/>
    <lineage>
        <taxon>Eukaryota</taxon>
        <taxon>Metazoa</taxon>
        <taxon>Ecdysozoa</taxon>
        <taxon>Arthropoda</taxon>
        <taxon>Hexapoda</taxon>
        <taxon>Insecta</taxon>
        <taxon>Pterygota</taxon>
        <taxon>Neoptera</taxon>
        <taxon>Endopterygota</taxon>
        <taxon>Diptera</taxon>
        <taxon>Brachycera</taxon>
        <taxon>Muscomorpha</taxon>
        <taxon>Oestroidea</taxon>
        <taxon>Calliphoridae</taxon>
        <taxon>Luciliinae</taxon>
        <taxon>Lucilia</taxon>
    </lineage>
</organism>
<dbReference type="AlphaFoldDB" id="A0A0L0BVI5"/>
<reference evidence="1 2" key="1">
    <citation type="journal article" date="2015" name="Nat. Commun.">
        <title>Lucilia cuprina genome unlocks parasitic fly biology to underpin future interventions.</title>
        <authorList>
            <person name="Anstead C.A."/>
            <person name="Korhonen P.K."/>
            <person name="Young N.D."/>
            <person name="Hall R.S."/>
            <person name="Jex A.R."/>
            <person name="Murali S.C."/>
            <person name="Hughes D.S."/>
            <person name="Lee S.F."/>
            <person name="Perry T."/>
            <person name="Stroehlein A.J."/>
            <person name="Ansell B.R."/>
            <person name="Breugelmans B."/>
            <person name="Hofmann A."/>
            <person name="Qu J."/>
            <person name="Dugan S."/>
            <person name="Lee S.L."/>
            <person name="Chao H."/>
            <person name="Dinh H."/>
            <person name="Han Y."/>
            <person name="Doddapaneni H.V."/>
            <person name="Worley K.C."/>
            <person name="Muzny D.M."/>
            <person name="Ioannidis P."/>
            <person name="Waterhouse R.M."/>
            <person name="Zdobnov E.M."/>
            <person name="James P.J."/>
            <person name="Bagnall N.H."/>
            <person name="Kotze A.C."/>
            <person name="Gibbs R.A."/>
            <person name="Richards S."/>
            <person name="Batterham P."/>
            <person name="Gasser R.B."/>
        </authorList>
    </citation>
    <scope>NUCLEOTIDE SEQUENCE [LARGE SCALE GENOMIC DNA]</scope>
    <source>
        <strain evidence="1 2">LS</strain>
        <tissue evidence="1">Full body</tissue>
    </source>
</reference>
<evidence type="ECO:0000313" key="1">
    <source>
        <dbReference type="EMBL" id="KNC24052.1"/>
    </source>
</evidence>
<evidence type="ECO:0000313" key="2">
    <source>
        <dbReference type="Proteomes" id="UP000037069"/>
    </source>
</evidence>
<dbReference type="OrthoDB" id="8062037at2759"/>
<name>A0A0L0BVI5_LUCCU</name>
<gene>
    <name evidence="1" type="ORF">FF38_11320</name>
</gene>
<dbReference type="PANTHER" id="PTHR40552">
    <property type="entry name" value="AT05186P-RELATED"/>
    <property type="match status" value="1"/>
</dbReference>